<dbReference type="EMBL" id="CP047289">
    <property type="protein sequence ID" value="QUS35903.1"/>
    <property type="molecule type" value="Genomic_DNA"/>
</dbReference>
<protein>
    <submittedName>
        <fullName evidence="5">1-acyl-sn-glycerol-3-phosphate acyltransferase</fullName>
    </submittedName>
</protein>
<gene>
    <name evidence="5" type="ORF">GR316_06295</name>
</gene>
<evidence type="ECO:0000256" key="3">
    <source>
        <dbReference type="ARBA" id="ARBA00023315"/>
    </source>
</evidence>
<dbReference type="Pfam" id="PF01553">
    <property type="entry name" value="Acyltransferase"/>
    <property type="match status" value="1"/>
</dbReference>
<evidence type="ECO:0000313" key="5">
    <source>
        <dbReference type="EMBL" id="QUS35903.1"/>
    </source>
</evidence>
<dbReference type="GO" id="GO:0006654">
    <property type="term" value="P:phosphatidic acid biosynthetic process"/>
    <property type="evidence" value="ECO:0007669"/>
    <property type="project" value="TreeGrafter"/>
</dbReference>
<dbReference type="CDD" id="cd07989">
    <property type="entry name" value="LPLAT_AGPAT-like"/>
    <property type="match status" value="1"/>
</dbReference>
<organism evidence="5 6">
    <name type="scientific">Falsirhodobacter algicola</name>
    <dbReference type="NCBI Taxonomy" id="2692330"/>
    <lineage>
        <taxon>Bacteria</taxon>
        <taxon>Pseudomonadati</taxon>
        <taxon>Pseudomonadota</taxon>
        <taxon>Alphaproteobacteria</taxon>
        <taxon>Rhodobacterales</taxon>
        <taxon>Paracoccaceae</taxon>
        <taxon>Falsirhodobacter</taxon>
    </lineage>
</organism>
<proteinExistence type="predicted"/>
<sequence length="225" mass="24239">MMLRSILFGAQMYVAMGVMGLIGLPLALTRPDGALRVCKAYCRWVLWTARALLGLEGRILGEVPTGPVLVAAKHQSFLDVILLFHALPQPRFIMKSDLARLPLFGWYTRRLGCIPVSRGGGAEAVARLLDAAGGEGQIVIYPQGTRVPVGDIAPYKYGVAALYAHLGRPCVPAATNAGRVWPRGVRRHAGVAVMEFLPPIAPGLAAEDVLQLLERRIEAASNRLA</sequence>
<evidence type="ECO:0000256" key="2">
    <source>
        <dbReference type="ARBA" id="ARBA00022679"/>
    </source>
</evidence>
<accession>A0A8J8MT93</accession>
<dbReference type="InterPro" id="IPR002123">
    <property type="entry name" value="Plipid/glycerol_acylTrfase"/>
</dbReference>
<dbReference type="SUPFAM" id="SSF69593">
    <property type="entry name" value="Glycerol-3-phosphate (1)-acyltransferase"/>
    <property type="match status" value="1"/>
</dbReference>
<reference evidence="5" key="1">
    <citation type="submission" date="2020-01" db="EMBL/GenBank/DDBJ databases">
        <authorList>
            <person name="Yang Y."/>
            <person name="Kwon Y.M."/>
        </authorList>
    </citation>
    <scope>NUCLEOTIDE SEQUENCE</scope>
    <source>
        <strain evidence="5">PG104</strain>
    </source>
</reference>
<evidence type="ECO:0000313" key="6">
    <source>
        <dbReference type="Proteomes" id="UP000679284"/>
    </source>
</evidence>
<dbReference type="AlphaFoldDB" id="A0A8J8MT93"/>
<keyword evidence="2" id="KW-0808">Transferase</keyword>
<dbReference type="Proteomes" id="UP000679284">
    <property type="component" value="Chromosome"/>
</dbReference>
<feature type="domain" description="Phospholipid/glycerol acyltransferase" evidence="4">
    <location>
        <begin position="68"/>
        <end position="178"/>
    </location>
</feature>
<comment type="pathway">
    <text evidence="1">Lipid metabolism.</text>
</comment>
<name>A0A8J8MT93_9RHOB</name>
<evidence type="ECO:0000259" key="4">
    <source>
        <dbReference type="SMART" id="SM00563"/>
    </source>
</evidence>
<dbReference type="KEGG" id="fap:GR316_06295"/>
<keyword evidence="3 5" id="KW-0012">Acyltransferase</keyword>
<dbReference type="PANTHER" id="PTHR10434">
    <property type="entry name" value="1-ACYL-SN-GLYCEROL-3-PHOSPHATE ACYLTRANSFERASE"/>
    <property type="match status" value="1"/>
</dbReference>
<evidence type="ECO:0000256" key="1">
    <source>
        <dbReference type="ARBA" id="ARBA00005189"/>
    </source>
</evidence>
<dbReference type="PANTHER" id="PTHR10434:SF11">
    <property type="entry name" value="1-ACYL-SN-GLYCEROL-3-PHOSPHATE ACYLTRANSFERASE"/>
    <property type="match status" value="1"/>
</dbReference>
<dbReference type="SMART" id="SM00563">
    <property type="entry name" value="PlsC"/>
    <property type="match status" value="1"/>
</dbReference>
<dbReference type="RefSeq" id="WP_211783123.1">
    <property type="nucleotide sequence ID" value="NZ_CP047289.1"/>
</dbReference>
<dbReference type="GO" id="GO:0003841">
    <property type="term" value="F:1-acylglycerol-3-phosphate O-acyltransferase activity"/>
    <property type="evidence" value="ECO:0007669"/>
    <property type="project" value="TreeGrafter"/>
</dbReference>
<keyword evidence="6" id="KW-1185">Reference proteome</keyword>